<evidence type="ECO:0000313" key="3">
    <source>
        <dbReference type="Proteomes" id="UP000305067"/>
    </source>
</evidence>
<dbReference type="Proteomes" id="UP000305067">
    <property type="component" value="Unassembled WGS sequence"/>
</dbReference>
<proteinExistence type="predicted"/>
<feature type="region of interest" description="Disordered" evidence="1">
    <location>
        <begin position="497"/>
        <end position="552"/>
    </location>
</feature>
<evidence type="ECO:0008006" key="4">
    <source>
        <dbReference type="Google" id="ProtNLM"/>
    </source>
</evidence>
<dbReference type="EMBL" id="ML178841">
    <property type="protein sequence ID" value="TFK98253.1"/>
    <property type="molecule type" value="Genomic_DNA"/>
</dbReference>
<feature type="compositionally biased region" description="Acidic residues" evidence="1">
    <location>
        <begin position="525"/>
        <end position="552"/>
    </location>
</feature>
<sequence length="552" mass="62779">MQLHPSFVSRSRHNKARESAAAPRPNFSAKLTPALIVKITQAAISTIERHNSEFGTAVNSVIDSLDSHQPPWTISQVCRAWRQATVGVPVLWSTIAVDLDRTHNAPGSPRYDRLCLMLQRSADCSLTLVVLNREARLPNSRDPLLDLLMQHSRRWFSLDLAIKGNLIPSMTPIHGKLSRIQKLSVKHTEPHSAKDDSAFTPFESFELAPMLTDVTQYAFQHIVRTFALPWPQIKTYTTFFADYRDCLQIMKESANTMERCNYEENSAAEGRPPLGMVEMIEMRKLSHFRLDLNAGTLDRMAADLPRFFNALSFPVIEEMRLSWAPHIPFHPSVGKMLRRTNVRIRVLDLEIQISPWELIDAIQHMVYLSKLGLYWYDEEMITEMGYRFGGTIAPSLTHFQLECPSKLDALEDMIKSRQNPPPADPRKPARPISVILLVKRYTNKYLKFRPMMRKMMKEWPGFDIRIAETGYFGSRIPDASEWGLLGDPAMEEDWDDDYLKKIGTSGVPTSQGEGSGKGTGRSYQEDSDDDSEGSYSDGSDDGYSDDMDVDQR</sequence>
<protein>
    <recommendedName>
        <fullName evidence="4">F-box domain-containing protein</fullName>
    </recommendedName>
</protein>
<gene>
    <name evidence="2" type="ORF">BDV98DRAFT_216171</name>
</gene>
<name>A0A5C3QIW3_9AGAR</name>
<evidence type="ECO:0000313" key="2">
    <source>
        <dbReference type="EMBL" id="TFK98253.1"/>
    </source>
</evidence>
<keyword evidence="3" id="KW-1185">Reference proteome</keyword>
<reference evidence="2 3" key="1">
    <citation type="journal article" date="2019" name="Nat. Ecol. Evol.">
        <title>Megaphylogeny resolves global patterns of mushroom evolution.</title>
        <authorList>
            <person name="Varga T."/>
            <person name="Krizsan K."/>
            <person name="Foldi C."/>
            <person name="Dima B."/>
            <person name="Sanchez-Garcia M."/>
            <person name="Sanchez-Ramirez S."/>
            <person name="Szollosi G.J."/>
            <person name="Szarkandi J.G."/>
            <person name="Papp V."/>
            <person name="Albert L."/>
            <person name="Andreopoulos W."/>
            <person name="Angelini C."/>
            <person name="Antonin V."/>
            <person name="Barry K.W."/>
            <person name="Bougher N.L."/>
            <person name="Buchanan P."/>
            <person name="Buyck B."/>
            <person name="Bense V."/>
            <person name="Catcheside P."/>
            <person name="Chovatia M."/>
            <person name="Cooper J."/>
            <person name="Damon W."/>
            <person name="Desjardin D."/>
            <person name="Finy P."/>
            <person name="Geml J."/>
            <person name="Haridas S."/>
            <person name="Hughes K."/>
            <person name="Justo A."/>
            <person name="Karasinski D."/>
            <person name="Kautmanova I."/>
            <person name="Kiss B."/>
            <person name="Kocsube S."/>
            <person name="Kotiranta H."/>
            <person name="LaButti K.M."/>
            <person name="Lechner B.E."/>
            <person name="Liimatainen K."/>
            <person name="Lipzen A."/>
            <person name="Lukacs Z."/>
            <person name="Mihaltcheva S."/>
            <person name="Morgado L.N."/>
            <person name="Niskanen T."/>
            <person name="Noordeloos M.E."/>
            <person name="Ohm R.A."/>
            <person name="Ortiz-Santana B."/>
            <person name="Ovrebo C."/>
            <person name="Racz N."/>
            <person name="Riley R."/>
            <person name="Savchenko A."/>
            <person name="Shiryaev A."/>
            <person name="Soop K."/>
            <person name="Spirin V."/>
            <person name="Szebenyi C."/>
            <person name="Tomsovsky M."/>
            <person name="Tulloss R.E."/>
            <person name="Uehling J."/>
            <person name="Grigoriev I.V."/>
            <person name="Vagvolgyi C."/>
            <person name="Papp T."/>
            <person name="Martin F.M."/>
            <person name="Miettinen O."/>
            <person name="Hibbett D.S."/>
            <person name="Nagy L.G."/>
        </authorList>
    </citation>
    <scope>NUCLEOTIDE SEQUENCE [LARGE SCALE GENOMIC DNA]</scope>
    <source>
        <strain evidence="2 3">CBS 309.79</strain>
    </source>
</reference>
<accession>A0A5C3QIW3</accession>
<feature type="region of interest" description="Disordered" evidence="1">
    <location>
        <begin position="1"/>
        <end position="24"/>
    </location>
</feature>
<evidence type="ECO:0000256" key="1">
    <source>
        <dbReference type="SAM" id="MobiDB-lite"/>
    </source>
</evidence>
<dbReference type="AlphaFoldDB" id="A0A5C3QIW3"/>
<dbReference type="OrthoDB" id="2901459at2759"/>
<organism evidence="2 3">
    <name type="scientific">Pterulicium gracile</name>
    <dbReference type="NCBI Taxonomy" id="1884261"/>
    <lineage>
        <taxon>Eukaryota</taxon>
        <taxon>Fungi</taxon>
        <taxon>Dikarya</taxon>
        <taxon>Basidiomycota</taxon>
        <taxon>Agaricomycotina</taxon>
        <taxon>Agaricomycetes</taxon>
        <taxon>Agaricomycetidae</taxon>
        <taxon>Agaricales</taxon>
        <taxon>Pleurotineae</taxon>
        <taxon>Pterulaceae</taxon>
        <taxon>Pterulicium</taxon>
    </lineage>
</organism>